<gene>
    <name evidence="10" type="ORF">MICPUN_67708</name>
</gene>
<dbReference type="InterPro" id="IPR036155">
    <property type="entry name" value="Crypto/Photolyase_N_sf"/>
</dbReference>
<feature type="site" description="Electron transfer via tryptophanyl radical" evidence="6">
    <location>
        <position position="342"/>
    </location>
</feature>
<dbReference type="InterPro" id="IPR036134">
    <property type="entry name" value="Crypto/Photolyase_FAD-like_sf"/>
</dbReference>
<dbReference type="GO" id="GO:0003677">
    <property type="term" value="F:DNA binding"/>
    <property type="evidence" value="ECO:0007669"/>
    <property type="project" value="TreeGrafter"/>
</dbReference>
<comment type="function">
    <text evidence="7">May have a photoreceptor function.</text>
</comment>
<keyword evidence="2 5" id="KW-0285">Flavoprotein</keyword>
<comment type="cofactor">
    <cofactor evidence="5 7">
        <name>FAD</name>
        <dbReference type="ChEBI" id="CHEBI:57692"/>
    </cofactor>
    <text evidence="5 7">Binds 1 FAD per subunit.</text>
</comment>
<dbReference type="GeneID" id="8246643"/>
<comment type="cofactor">
    <cofactor evidence="7">
        <name>(6R)-5,10-methylene-5,6,7,8-tetrahydrofolate</name>
        <dbReference type="ChEBI" id="CHEBI:15636"/>
    </cofactor>
    <text evidence="7">Binds 1 5,10-methenyltetrahydrofolate (MTHF) per subunit.</text>
</comment>
<evidence type="ECO:0000313" key="11">
    <source>
        <dbReference type="Proteomes" id="UP000002009"/>
    </source>
</evidence>
<dbReference type="Pfam" id="PF00875">
    <property type="entry name" value="DNA_photolyase"/>
    <property type="match status" value="1"/>
</dbReference>
<dbReference type="InterPro" id="IPR014729">
    <property type="entry name" value="Rossmann-like_a/b/a_fold"/>
</dbReference>
<feature type="non-terminal residue" evidence="10">
    <location>
        <position position="1"/>
    </location>
</feature>
<dbReference type="PRINTS" id="PR00147">
    <property type="entry name" value="DNAPHOTLYASE"/>
</dbReference>
<evidence type="ECO:0000256" key="5">
    <source>
        <dbReference type="PIRSR" id="PIRSR602081-1"/>
    </source>
</evidence>
<dbReference type="Gene3D" id="3.40.50.620">
    <property type="entry name" value="HUPs"/>
    <property type="match status" value="1"/>
</dbReference>
<feature type="binding site" evidence="5">
    <location>
        <begin position="301"/>
        <end position="308"/>
    </location>
    <ligand>
        <name>FAD</name>
        <dbReference type="ChEBI" id="CHEBI:57692"/>
    </ligand>
</feature>
<reference evidence="10 11" key="1">
    <citation type="journal article" date="2009" name="Science">
        <title>Green evolution and dynamic adaptations revealed by genomes of the marine picoeukaryotes Micromonas.</title>
        <authorList>
            <person name="Worden A.Z."/>
            <person name="Lee J.H."/>
            <person name="Mock T."/>
            <person name="Rouze P."/>
            <person name="Simmons M.P."/>
            <person name="Aerts A.L."/>
            <person name="Allen A.E."/>
            <person name="Cuvelier M.L."/>
            <person name="Derelle E."/>
            <person name="Everett M.V."/>
            <person name="Foulon E."/>
            <person name="Grimwood J."/>
            <person name="Gundlach H."/>
            <person name="Henrissat B."/>
            <person name="Napoli C."/>
            <person name="McDonald S.M."/>
            <person name="Parker M.S."/>
            <person name="Rombauts S."/>
            <person name="Salamov A."/>
            <person name="Von Dassow P."/>
            <person name="Badger J.H."/>
            <person name="Coutinho P.M."/>
            <person name="Demir E."/>
            <person name="Dubchak I."/>
            <person name="Gentemann C."/>
            <person name="Eikrem W."/>
            <person name="Gready J.E."/>
            <person name="John U."/>
            <person name="Lanier W."/>
            <person name="Lindquist E.A."/>
            <person name="Lucas S."/>
            <person name="Mayer K.F."/>
            <person name="Moreau H."/>
            <person name="Not F."/>
            <person name="Otillar R."/>
            <person name="Panaud O."/>
            <person name="Pangilinan J."/>
            <person name="Paulsen I."/>
            <person name="Piegu B."/>
            <person name="Poliakov A."/>
            <person name="Robbens S."/>
            <person name="Schmutz J."/>
            <person name="Toulza E."/>
            <person name="Wyss T."/>
            <person name="Zelensky A."/>
            <person name="Zhou K."/>
            <person name="Armbrust E.V."/>
            <person name="Bhattacharya D."/>
            <person name="Goodenough U.W."/>
            <person name="Van de Peer Y."/>
            <person name="Grigoriev I.V."/>
        </authorList>
    </citation>
    <scope>NUCLEOTIDE SEQUENCE [LARGE SCALE GENOMIC DNA]</scope>
    <source>
        <strain evidence="11">RCC299 / NOUM17</strain>
    </source>
</reference>
<dbReference type="SUPFAM" id="SSF48173">
    <property type="entry name" value="Cryptochrome/photolyase FAD-binding domain"/>
    <property type="match status" value="1"/>
</dbReference>
<dbReference type="AlphaFoldDB" id="C1FHX2"/>
<dbReference type="RefSeq" id="XP_002508365.1">
    <property type="nucleotide sequence ID" value="XM_002508319.1"/>
</dbReference>
<evidence type="ECO:0000256" key="8">
    <source>
        <dbReference type="SAM" id="MobiDB-lite"/>
    </source>
</evidence>
<proteinExistence type="inferred from homology"/>
<dbReference type="EMBL" id="CP001576">
    <property type="protein sequence ID" value="ACO69623.1"/>
    <property type="molecule type" value="Genomic_DNA"/>
</dbReference>
<accession>C1FHX2</accession>
<keyword evidence="11" id="KW-1185">Reference proteome</keyword>
<dbReference type="GO" id="GO:0000719">
    <property type="term" value="P:photoreactive repair"/>
    <property type="evidence" value="ECO:0007669"/>
    <property type="project" value="TreeGrafter"/>
</dbReference>
<feature type="non-terminal residue" evidence="10">
    <location>
        <position position="488"/>
    </location>
</feature>
<dbReference type="GO" id="GO:0071949">
    <property type="term" value="F:FAD binding"/>
    <property type="evidence" value="ECO:0007669"/>
    <property type="project" value="TreeGrafter"/>
</dbReference>
<dbReference type="InterPro" id="IPR018394">
    <property type="entry name" value="DNA_photolyase_1_CS_C"/>
</dbReference>
<feature type="domain" description="Photolyase/cryptochrome alpha/beta" evidence="9">
    <location>
        <begin position="1"/>
        <end position="138"/>
    </location>
</feature>
<dbReference type="InterPro" id="IPR002081">
    <property type="entry name" value="Cryptochrome/DNA_photolyase_1"/>
</dbReference>
<keyword evidence="4 7" id="KW-0157">Chromophore</keyword>
<dbReference type="InterPro" id="IPR014133">
    <property type="entry name" value="Cry_DASH"/>
</dbReference>
<evidence type="ECO:0000256" key="7">
    <source>
        <dbReference type="RuleBase" id="RU367151"/>
    </source>
</evidence>
<evidence type="ECO:0000256" key="4">
    <source>
        <dbReference type="ARBA" id="ARBA00022991"/>
    </source>
</evidence>
<dbReference type="OrthoDB" id="435881at2759"/>
<keyword evidence="3 5" id="KW-0274">FAD</keyword>
<dbReference type="PROSITE" id="PS51645">
    <property type="entry name" value="PHR_CRY_ALPHA_BETA"/>
    <property type="match status" value="1"/>
</dbReference>
<dbReference type="PANTHER" id="PTHR11455">
    <property type="entry name" value="CRYPTOCHROME"/>
    <property type="match status" value="1"/>
</dbReference>
<evidence type="ECO:0000256" key="2">
    <source>
        <dbReference type="ARBA" id="ARBA00022630"/>
    </source>
</evidence>
<dbReference type="NCBIfam" id="TIGR02765">
    <property type="entry name" value="crypto_DASH"/>
    <property type="match status" value="1"/>
</dbReference>
<dbReference type="InterPro" id="IPR005101">
    <property type="entry name" value="Cryptochr/Photolyase_FAD-bd"/>
</dbReference>
<feature type="compositionally biased region" description="Basic and acidic residues" evidence="8">
    <location>
        <begin position="162"/>
        <end position="172"/>
    </location>
</feature>
<feature type="site" description="Electron transfer via tryptophanyl radical" evidence="6">
    <location>
        <position position="418"/>
    </location>
</feature>
<feature type="binding site" evidence="5">
    <location>
        <position position="248"/>
    </location>
    <ligand>
        <name>FAD</name>
        <dbReference type="ChEBI" id="CHEBI:57692"/>
    </ligand>
</feature>
<evidence type="ECO:0000259" key="9">
    <source>
        <dbReference type="PROSITE" id="PS51645"/>
    </source>
</evidence>
<evidence type="ECO:0000313" key="10">
    <source>
        <dbReference type="EMBL" id="ACO69623.1"/>
    </source>
</evidence>
<dbReference type="PROSITE" id="PS00394">
    <property type="entry name" value="DNA_PHOTOLYASES_1_1"/>
    <property type="match status" value="1"/>
</dbReference>
<dbReference type="eggNOG" id="KOG0133">
    <property type="taxonomic scope" value="Eukaryota"/>
</dbReference>
<dbReference type="GO" id="GO:0003904">
    <property type="term" value="F:deoxyribodipyrimidine photo-lyase activity"/>
    <property type="evidence" value="ECO:0007669"/>
    <property type="project" value="TreeGrafter"/>
</dbReference>
<organism evidence="10 11">
    <name type="scientific">Micromonas commoda (strain RCC299 / NOUM17 / CCMP2709)</name>
    <name type="common">Picoplanktonic green alga</name>
    <dbReference type="NCBI Taxonomy" id="296587"/>
    <lineage>
        <taxon>Eukaryota</taxon>
        <taxon>Viridiplantae</taxon>
        <taxon>Chlorophyta</taxon>
        <taxon>Mamiellophyceae</taxon>
        <taxon>Mamiellales</taxon>
        <taxon>Mamiellaceae</taxon>
        <taxon>Micromonas</taxon>
    </lineage>
</organism>
<name>C1FHX2_MICCC</name>
<dbReference type="FunCoup" id="C1FHX2">
    <property type="interactions" value="20"/>
</dbReference>
<dbReference type="InterPro" id="IPR006050">
    <property type="entry name" value="DNA_photolyase_N"/>
</dbReference>
<dbReference type="Gene3D" id="1.10.579.10">
    <property type="entry name" value="DNA Cyclobutane Dipyrimidine Photolyase, subunit A, domain 3"/>
    <property type="match status" value="1"/>
</dbReference>
<feature type="site" description="Electron transfer via tryptophanyl radical" evidence="6">
    <location>
        <position position="395"/>
    </location>
</feature>
<sequence>RVVVWFRNDLRLQDNYAVKQAESIATRTAGCDVLPLYVFDPRTFAPSSWGSPKCGGHRGRFQLESVLNLKRNLRAIGSDLLVAVGKPEEVIPKYLLDAPGAKNEEVCSEELRVDAKVKSAVKSAGNLNRLDKIWGSTLYHKDDLPFRSDASDLPDVFTPFRNKVESKSEPREPVPPPAKGALPVPSDMTEAFAFEPTVADLPFANEDERAIAAAGAHPDGVLPFEGGESAALARVRYYVWESEKIATYFETRNGMLGGDYSSKLAPWLAHGCVSPRQVVAEVRKFESQRVENKSTYWLIFELIWRDFFKFFALKHGNAIFFSEGTAGGKMGGAGYKGGAGPWRDDPAALAAWKEGKTGYPLVDANMRELAATGFMSNRGRQNVASWLALDAGVDWRLGAEWFENKLLDYDCSANWGNWVAAAGMTGGRVNKFNIAKQTKDYDPEGEYIKYWVPELRKVPAKYIAEPRQMPGDVAQSAGCVIGVDYPAP</sequence>
<dbReference type="Gene3D" id="1.25.40.80">
    <property type="match status" value="1"/>
</dbReference>
<evidence type="ECO:0000256" key="1">
    <source>
        <dbReference type="ARBA" id="ARBA00005862"/>
    </source>
</evidence>
<protein>
    <recommendedName>
        <fullName evidence="7">Cryptochrome DASH</fullName>
    </recommendedName>
</protein>
<dbReference type="PANTHER" id="PTHR11455:SF22">
    <property type="entry name" value="CRYPTOCHROME DASH"/>
    <property type="match status" value="1"/>
</dbReference>
<evidence type="ECO:0000256" key="3">
    <source>
        <dbReference type="ARBA" id="ARBA00022827"/>
    </source>
</evidence>
<comment type="similarity">
    <text evidence="1 7">Belongs to the DNA photolyase class-1 family.</text>
</comment>
<dbReference type="Proteomes" id="UP000002009">
    <property type="component" value="Chromosome 10"/>
</dbReference>
<dbReference type="Pfam" id="PF03441">
    <property type="entry name" value="FAD_binding_7"/>
    <property type="match status" value="1"/>
</dbReference>
<dbReference type="OMA" id="KFWRCGP"/>
<dbReference type="STRING" id="296587.C1FHX2"/>
<feature type="binding site" evidence="5">
    <location>
        <begin position="408"/>
        <end position="410"/>
    </location>
    <ligand>
        <name>FAD</name>
        <dbReference type="ChEBI" id="CHEBI:57692"/>
    </ligand>
</feature>
<dbReference type="KEGG" id="mis:MICPUN_67708"/>
<feature type="region of interest" description="Disordered" evidence="8">
    <location>
        <begin position="161"/>
        <end position="182"/>
    </location>
</feature>
<dbReference type="InParanoid" id="C1FHX2"/>
<evidence type="ECO:0000256" key="6">
    <source>
        <dbReference type="PIRSR" id="PIRSR602081-2"/>
    </source>
</evidence>
<dbReference type="SUPFAM" id="SSF52425">
    <property type="entry name" value="Cryptochrome/photolyase, N-terminal domain"/>
    <property type="match status" value="1"/>
</dbReference>